<proteinExistence type="predicted"/>
<dbReference type="Proteomes" id="UP001551482">
    <property type="component" value="Unassembled WGS sequence"/>
</dbReference>
<protein>
    <submittedName>
        <fullName evidence="3">Peptidoglycan-binding domain-containing protein</fullName>
    </submittedName>
</protein>
<dbReference type="InterPro" id="IPR036366">
    <property type="entry name" value="PGBDSf"/>
</dbReference>
<dbReference type="Gene3D" id="1.10.101.10">
    <property type="entry name" value="PGBD-like superfamily/PGBD"/>
    <property type="match status" value="1"/>
</dbReference>
<keyword evidence="1" id="KW-0732">Signal</keyword>
<organism evidence="3 4">
    <name type="scientific">Streptodolium elevatio</name>
    <dbReference type="NCBI Taxonomy" id="3157996"/>
    <lineage>
        <taxon>Bacteria</taxon>
        <taxon>Bacillati</taxon>
        <taxon>Actinomycetota</taxon>
        <taxon>Actinomycetes</taxon>
        <taxon>Kitasatosporales</taxon>
        <taxon>Streptomycetaceae</taxon>
        <taxon>Streptodolium</taxon>
    </lineage>
</organism>
<accession>A0ABV3DVD3</accession>
<name>A0ABV3DVD3_9ACTN</name>
<reference evidence="3 4" key="1">
    <citation type="submission" date="2024-06" db="EMBL/GenBank/DDBJ databases">
        <title>The Natural Products Discovery Center: Release of the First 8490 Sequenced Strains for Exploring Actinobacteria Biosynthetic Diversity.</title>
        <authorList>
            <person name="Kalkreuter E."/>
            <person name="Kautsar S.A."/>
            <person name="Yang D."/>
            <person name="Bader C.D."/>
            <person name="Teijaro C.N."/>
            <person name="Fluegel L."/>
            <person name="Davis C.M."/>
            <person name="Simpson J.R."/>
            <person name="Lauterbach L."/>
            <person name="Steele A.D."/>
            <person name="Gui C."/>
            <person name="Meng S."/>
            <person name="Li G."/>
            <person name="Viehrig K."/>
            <person name="Ye F."/>
            <person name="Su P."/>
            <person name="Kiefer A.F."/>
            <person name="Nichols A."/>
            <person name="Cepeda A.J."/>
            <person name="Yan W."/>
            <person name="Fan B."/>
            <person name="Jiang Y."/>
            <person name="Adhikari A."/>
            <person name="Zheng C.-J."/>
            <person name="Schuster L."/>
            <person name="Cowan T.M."/>
            <person name="Smanski M.J."/>
            <person name="Chevrette M.G."/>
            <person name="De Carvalho L.P.S."/>
            <person name="Shen B."/>
        </authorList>
    </citation>
    <scope>NUCLEOTIDE SEQUENCE [LARGE SCALE GENOMIC DNA]</scope>
    <source>
        <strain evidence="3 4">NPDC048946</strain>
    </source>
</reference>
<feature type="domain" description="Peptidoglycan binding-like" evidence="2">
    <location>
        <begin position="62"/>
        <end position="118"/>
    </location>
</feature>
<dbReference type="SUPFAM" id="SSF47090">
    <property type="entry name" value="PGBD-like"/>
    <property type="match status" value="1"/>
</dbReference>
<keyword evidence="4" id="KW-1185">Reference proteome</keyword>
<feature type="signal peptide" evidence="1">
    <location>
        <begin position="1"/>
        <end position="18"/>
    </location>
</feature>
<evidence type="ECO:0000256" key="1">
    <source>
        <dbReference type="SAM" id="SignalP"/>
    </source>
</evidence>
<evidence type="ECO:0000259" key="2">
    <source>
        <dbReference type="Pfam" id="PF01471"/>
    </source>
</evidence>
<dbReference type="InterPro" id="IPR036365">
    <property type="entry name" value="PGBD-like_sf"/>
</dbReference>
<dbReference type="InterPro" id="IPR002477">
    <property type="entry name" value="Peptidoglycan-bd-like"/>
</dbReference>
<dbReference type="RefSeq" id="WP_358363981.1">
    <property type="nucleotide sequence ID" value="NZ_JBEZFP010000193.1"/>
</dbReference>
<comment type="caution">
    <text evidence="3">The sequence shown here is derived from an EMBL/GenBank/DDBJ whole genome shotgun (WGS) entry which is preliminary data.</text>
</comment>
<feature type="chain" id="PRO_5045964721" evidence="1">
    <location>
        <begin position="19"/>
        <end position="136"/>
    </location>
</feature>
<gene>
    <name evidence="3" type="ORF">AB0C36_40235</name>
</gene>
<evidence type="ECO:0000313" key="3">
    <source>
        <dbReference type="EMBL" id="MEU8139710.1"/>
    </source>
</evidence>
<sequence length="136" mass="14422">MAVGAVTAGVAAAPPAAAAVHCDNWTSQSAHGTQYSWLVPSVGNNTGQTNCVLSLDDYNNTAVWVLQLALNECYGQGLTHDGDYGPSTRQAVVNVQTFHGFPPADRDGVYGPQTRNAMEFPAFSAGGTFLGCWWWV</sequence>
<dbReference type="Pfam" id="PF01471">
    <property type="entry name" value="PG_binding_1"/>
    <property type="match status" value="1"/>
</dbReference>
<evidence type="ECO:0000313" key="4">
    <source>
        <dbReference type="Proteomes" id="UP001551482"/>
    </source>
</evidence>
<dbReference type="EMBL" id="JBEZFP010000193">
    <property type="protein sequence ID" value="MEU8139710.1"/>
    <property type="molecule type" value="Genomic_DNA"/>
</dbReference>